<keyword evidence="3" id="KW-1185">Reference proteome</keyword>
<evidence type="ECO:0000256" key="1">
    <source>
        <dbReference type="ARBA" id="ARBA00022741"/>
    </source>
</evidence>
<dbReference type="InterPro" id="IPR001806">
    <property type="entry name" value="Small_GTPase"/>
</dbReference>
<dbReference type="InterPro" id="IPR027417">
    <property type="entry name" value="P-loop_NTPase"/>
</dbReference>
<evidence type="ECO:0000313" key="2">
    <source>
        <dbReference type="EMBL" id="MFC3909876.1"/>
    </source>
</evidence>
<evidence type="ECO:0000313" key="3">
    <source>
        <dbReference type="Proteomes" id="UP001595758"/>
    </source>
</evidence>
<dbReference type="RefSeq" id="WP_382344520.1">
    <property type="nucleotide sequence ID" value="NZ_JBHSAB010000031.1"/>
</dbReference>
<proteinExistence type="predicted"/>
<organism evidence="2 3">
    <name type="scientific">Legionella dresdenensis</name>
    <dbReference type="NCBI Taxonomy" id="450200"/>
    <lineage>
        <taxon>Bacteria</taxon>
        <taxon>Pseudomonadati</taxon>
        <taxon>Pseudomonadota</taxon>
        <taxon>Gammaproteobacteria</taxon>
        <taxon>Legionellales</taxon>
        <taxon>Legionellaceae</taxon>
        <taxon>Legionella</taxon>
    </lineage>
</organism>
<dbReference type="PANTHER" id="PTHR47978">
    <property type="match status" value="1"/>
</dbReference>
<dbReference type="SMART" id="SM00173">
    <property type="entry name" value="RAS"/>
    <property type="match status" value="1"/>
</dbReference>
<dbReference type="SMART" id="SM00175">
    <property type="entry name" value="RAB"/>
    <property type="match status" value="1"/>
</dbReference>
<sequence length="262" mass="29808">MYNIPFRVLIKGDAKAGKSQLSNRLMGMRFSFEHDPTIAVDLHSFRIENKIIDLRDMTGDKQFKHFYDYFEKNAHLILYCIDASQKTLENNLSSYKTEIEEIRSKHPHSSLILVKTKVDEQQSDNIPLIQKFAQENNLPCIDTSAKENTGTDEIKTVIKRDINKNALAEKAEFESIICQLINNIEAGCNRKTSGKGSNKVIALKNKLAALSSSNTFDNDSEIQSVKAICKQPRHFWNFFTTPNSVNEFEELLELSARAKANS</sequence>
<comment type="caution">
    <text evidence="2">The sequence shown here is derived from an EMBL/GenBank/DDBJ whole genome shotgun (WGS) entry which is preliminary data.</text>
</comment>
<dbReference type="Pfam" id="PF00071">
    <property type="entry name" value="Ras"/>
    <property type="match status" value="1"/>
</dbReference>
<reference evidence="3" key="1">
    <citation type="journal article" date="2019" name="Int. J. Syst. Evol. Microbiol.">
        <title>The Global Catalogue of Microorganisms (GCM) 10K type strain sequencing project: providing services to taxonomists for standard genome sequencing and annotation.</title>
        <authorList>
            <consortium name="The Broad Institute Genomics Platform"/>
            <consortium name="The Broad Institute Genome Sequencing Center for Infectious Disease"/>
            <person name="Wu L."/>
            <person name="Ma J."/>
        </authorList>
    </citation>
    <scope>NUCLEOTIDE SEQUENCE [LARGE SCALE GENOMIC DNA]</scope>
    <source>
        <strain evidence="3">CCUG 59858</strain>
    </source>
</reference>
<dbReference type="PROSITE" id="PS51419">
    <property type="entry name" value="RAB"/>
    <property type="match status" value="1"/>
</dbReference>
<accession>A0ABV8CI38</accession>
<dbReference type="SUPFAM" id="SSF52540">
    <property type="entry name" value="P-loop containing nucleoside triphosphate hydrolases"/>
    <property type="match status" value="1"/>
</dbReference>
<protein>
    <submittedName>
        <fullName evidence="2">ADP-ribosylation factor-like protein</fullName>
    </submittedName>
</protein>
<dbReference type="Gene3D" id="3.40.50.300">
    <property type="entry name" value="P-loop containing nucleotide triphosphate hydrolases"/>
    <property type="match status" value="1"/>
</dbReference>
<gene>
    <name evidence="2" type="ORF">ACFORL_12425</name>
</gene>
<keyword evidence="1" id="KW-0547">Nucleotide-binding</keyword>
<dbReference type="Proteomes" id="UP001595758">
    <property type="component" value="Unassembled WGS sequence"/>
</dbReference>
<name>A0ABV8CI38_9GAMM</name>
<dbReference type="PRINTS" id="PR00449">
    <property type="entry name" value="RASTRNSFRMNG"/>
</dbReference>
<dbReference type="EMBL" id="JBHSAB010000031">
    <property type="protein sequence ID" value="MFC3909876.1"/>
    <property type="molecule type" value="Genomic_DNA"/>
</dbReference>